<evidence type="ECO:0000313" key="2">
    <source>
        <dbReference type="EMBL" id="SUN62835.1"/>
    </source>
</evidence>
<evidence type="ECO:0000313" key="3">
    <source>
        <dbReference type="Proteomes" id="UP000254924"/>
    </source>
</evidence>
<name>A0A380KCM7_9STRE</name>
<evidence type="ECO:0000256" key="1">
    <source>
        <dbReference type="SAM" id="Phobius"/>
    </source>
</evidence>
<feature type="transmembrane region" description="Helical" evidence="1">
    <location>
        <begin position="64"/>
        <end position="85"/>
    </location>
</feature>
<organism evidence="2 3">
    <name type="scientific">Streptococcus hyointestinalis</name>
    <dbReference type="NCBI Taxonomy" id="1337"/>
    <lineage>
        <taxon>Bacteria</taxon>
        <taxon>Bacillati</taxon>
        <taxon>Bacillota</taxon>
        <taxon>Bacilli</taxon>
        <taxon>Lactobacillales</taxon>
        <taxon>Streptococcaceae</taxon>
        <taxon>Streptococcus</taxon>
    </lineage>
</organism>
<gene>
    <name evidence="2" type="ORF">NCTC12224_02097</name>
</gene>
<accession>A0A380KCM7</accession>
<sequence length="126" mass="14951">MRNFISVLLADMDRHILVDVKTSKQKRQTFWCSFLAYLIVFLLSIATILLTFYLLFQGLLNQQIIYYIGALLVFLLAFFMSYQLILYTPTFFKNSVFMVGHVLIRKIKAHRQGKTEKQKHKEKENH</sequence>
<dbReference type="EMBL" id="UHFN01000007">
    <property type="protein sequence ID" value="SUN62835.1"/>
    <property type="molecule type" value="Genomic_DNA"/>
</dbReference>
<reference evidence="2 3" key="1">
    <citation type="submission" date="2018-06" db="EMBL/GenBank/DDBJ databases">
        <authorList>
            <consortium name="Pathogen Informatics"/>
            <person name="Doyle S."/>
        </authorList>
    </citation>
    <scope>NUCLEOTIDE SEQUENCE [LARGE SCALE GENOMIC DNA]</scope>
    <source>
        <strain evidence="2 3">NCTC12224</strain>
    </source>
</reference>
<dbReference type="Proteomes" id="UP000254924">
    <property type="component" value="Unassembled WGS sequence"/>
</dbReference>
<keyword evidence="1" id="KW-1133">Transmembrane helix</keyword>
<proteinExistence type="predicted"/>
<keyword evidence="1" id="KW-0812">Transmembrane</keyword>
<feature type="transmembrane region" description="Helical" evidence="1">
    <location>
        <begin position="34"/>
        <end position="58"/>
    </location>
</feature>
<protein>
    <submittedName>
        <fullName evidence="2">Uncharacterized protein</fullName>
    </submittedName>
</protein>
<dbReference type="AlphaFoldDB" id="A0A380KCM7"/>
<keyword evidence="1" id="KW-0472">Membrane</keyword>
<keyword evidence="3" id="KW-1185">Reference proteome</keyword>